<dbReference type="PANTHER" id="PTHR33202">
    <property type="entry name" value="ZINC UPTAKE REGULATION PROTEIN"/>
    <property type="match status" value="1"/>
</dbReference>
<organism evidence="11">
    <name type="scientific">freshwater metagenome</name>
    <dbReference type="NCBI Taxonomy" id="449393"/>
    <lineage>
        <taxon>unclassified sequences</taxon>
        <taxon>metagenomes</taxon>
        <taxon>ecological metagenomes</taxon>
    </lineage>
</organism>
<sequence>MATQRITKQRKAITEALASQENFRSAQEIHALLTADGETIGLSTVYRNLTEMFEVRDVDMIIGSDGESQYRLCSANHHHHLTCKQCGLAIEITGEALEVWAKQVGIDNGFTEINHTLEITGICRSCKNS</sequence>
<evidence type="ECO:0000256" key="2">
    <source>
        <dbReference type="ARBA" id="ARBA00007957"/>
    </source>
</evidence>
<comment type="similarity">
    <text evidence="2">Belongs to the Fur family.</text>
</comment>
<evidence type="ECO:0000256" key="10">
    <source>
        <dbReference type="ARBA" id="ARBA00023163"/>
    </source>
</evidence>
<dbReference type="Gene3D" id="3.30.1490.190">
    <property type="match status" value="1"/>
</dbReference>
<keyword evidence="4" id="KW-0963">Cytoplasm</keyword>
<dbReference type="GO" id="GO:0045892">
    <property type="term" value="P:negative regulation of DNA-templated transcription"/>
    <property type="evidence" value="ECO:0007669"/>
    <property type="project" value="TreeGrafter"/>
</dbReference>
<evidence type="ECO:0000256" key="4">
    <source>
        <dbReference type="ARBA" id="ARBA00022490"/>
    </source>
</evidence>
<dbReference type="InterPro" id="IPR043135">
    <property type="entry name" value="Fur_C"/>
</dbReference>
<evidence type="ECO:0000256" key="6">
    <source>
        <dbReference type="ARBA" id="ARBA00022723"/>
    </source>
</evidence>
<dbReference type="SUPFAM" id="SSF46785">
    <property type="entry name" value="Winged helix' DNA-binding domain"/>
    <property type="match status" value="1"/>
</dbReference>
<keyword evidence="6" id="KW-0479">Metal-binding</keyword>
<name>A0A6J6LG82_9ZZZZ</name>
<evidence type="ECO:0000256" key="7">
    <source>
        <dbReference type="ARBA" id="ARBA00022833"/>
    </source>
</evidence>
<keyword evidence="8" id="KW-0805">Transcription regulation</keyword>
<dbReference type="PANTHER" id="PTHR33202:SF2">
    <property type="entry name" value="FERRIC UPTAKE REGULATION PROTEIN"/>
    <property type="match status" value="1"/>
</dbReference>
<dbReference type="InterPro" id="IPR036390">
    <property type="entry name" value="WH_DNA-bd_sf"/>
</dbReference>
<dbReference type="EMBL" id="CAEZWI010000160">
    <property type="protein sequence ID" value="CAB4660198.1"/>
    <property type="molecule type" value="Genomic_DNA"/>
</dbReference>
<dbReference type="GO" id="GO:1900376">
    <property type="term" value="P:regulation of secondary metabolite biosynthetic process"/>
    <property type="evidence" value="ECO:0007669"/>
    <property type="project" value="TreeGrafter"/>
</dbReference>
<dbReference type="GO" id="GO:0008270">
    <property type="term" value="F:zinc ion binding"/>
    <property type="evidence" value="ECO:0007669"/>
    <property type="project" value="TreeGrafter"/>
</dbReference>
<dbReference type="CDD" id="cd07153">
    <property type="entry name" value="Fur_like"/>
    <property type="match status" value="1"/>
</dbReference>
<evidence type="ECO:0000313" key="11">
    <source>
        <dbReference type="EMBL" id="CAB4660198.1"/>
    </source>
</evidence>
<dbReference type="Pfam" id="PF01475">
    <property type="entry name" value="FUR"/>
    <property type="match status" value="1"/>
</dbReference>
<reference evidence="11" key="1">
    <citation type="submission" date="2020-05" db="EMBL/GenBank/DDBJ databases">
        <authorList>
            <person name="Chiriac C."/>
            <person name="Salcher M."/>
            <person name="Ghai R."/>
            <person name="Kavagutti S V."/>
        </authorList>
    </citation>
    <scope>NUCLEOTIDE SEQUENCE</scope>
</reference>
<keyword evidence="5" id="KW-0678">Repressor</keyword>
<evidence type="ECO:0000256" key="8">
    <source>
        <dbReference type="ARBA" id="ARBA00023015"/>
    </source>
</evidence>
<dbReference type="AlphaFoldDB" id="A0A6J6LG82"/>
<proteinExistence type="inferred from homology"/>
<dbReference type="GO" id="GO:0003700">
    <property type="term" value="F:DNA-binding transcription factor activity"/>
    <property type="evidence" value="ECO:0007669"/>
    <property type="project" value="InterPro"/>
</dbReference>
<keyword evidence="10" id="KW-0804">Transcription</keyword>
<protein>
    <submittedName>
        <fullName evidence="11">Unannotated protein</fullName>
    </submittedName>
</protein>
<comment type="subcellular location">
    <subcellularLocation>
        <location evidence="1">Cytoplasm</location>
    </subcellularLocation>
</comment>
<gene>
    <name evidence="11" type="ORF">UFOPK2237_01034</name>
</gene>
<evidence type="ECO:0000256" key="9">
    <source>
        <dbReference type="ARBA" id="ARBA00023125"/>
    </source>
</evidence>
<evidence type="ECO:0000256" key="3">
    <source>
        <dbReference type="ARBA" id="ARBA00011738"/>
    </source>
</evidence>
<dbReference type="Gene3D" id="1.10.10.10">
    <property type="entry name" value="Winged helix-like DNA-binding domain superfamily/Winged helix DNA-binding domain"/>
    <property type="match status" value="1"/>
</dbReference>
<dbReference type="InterPro" id="IPR002481">
    <property type="entry name" value="FUR"/>
</dbReference>
<keyword evidence="9" id="KW-0238">DNA-binding</keyword>
<dbReference type="GO" id="GO:0005829">
    <property type="term" value="C:cytosol"/>
    <property type="evidence" value="ECO:0007669"/>
    <property type="project" value="TreeGrafter"/>
</dbReference>
<comment type="subunit">
    <text evidence="3">Homodimer.</text>
</comment>
<accession>A0A6J6LG82</accession>
<dbReference type="GO" id="GO:0000976">
    <property type="term" value="F:transcription cis-regulatory region binding"/>
    <property type="evidence" value="ECO:0007669"/>
    <property type="project" value="TreeGrafter"/>
</dbReference>
<evidence type="ECO:0000256" key="5">
    <source>
        <dbReference type="ARBA" id="ARBA00022491"/>
    </source>
</evidence>
<evidence type="ECO:0000256" key="1">
    <source>
        <dbReference type="ARBA" id="ARBA00004496"/>
    </source>
</evidence>
<dbReference type="InterPro" id="IPR036388">
    <property type="entry name" value="WH-like_DNA-bd_sf"/>
</dbReference>
<keyword evidence="7" id="KW-0862">Zinc</keyword>